<keyword evidence="5" id="KW-1185">Reference proteome</keyword>
<dbReference type="InterPro" id="IPR031542">
    <property type="entry name" value="UNC80_N"/>
</dbReference>
<feature type="region of interest" description="Disordered" evidence="1">
    <location>
        <begin position="1721"/>
        <end position="1812"/>
    </location>
</feature>
<dbReference type="RefSeq" id="XP_024892603.1">
    <property type="nucleotide sequence ID" value="XM_025036835.1"/>
</dbReference>
<evidence type="ECO:0000313" key="6">
    <source>
        <dbReference type="RefSeq" id="XP_024892603.1"/>
    </source>
</evidence>
<dbReference type="Pfam" id="PF19424">
    <property type="entry name" value="UNC80"/>
    <property type="match status" value="1"/>
</dbReference>
<dbReference type="SUPFAM" id="SSF48371">
    <property type="entry name" value="ARM repeat"/>
    <property type="match status" value="1"/>
</dbReference>
<evidence type="ECO:0000256" key="1">
    <source>
        <dbReference type="SAM" id="MobiDB-lite"/>
    </source>
</evidence>
<dbReference type="GO" id="GO:0030424">
    <property type="term" value="C:axon"/>
    <property type="evidence" value="ECO:0007669"/>
    <property type="project" value="TreeGrafter"/>
</dbReference>
<feature type="region of interest" description="Disordered" evidence="1">
    <location>
        <begin position="3162"/>
        <end position="3257"/>
    </location>
</feature>
<dbReference type="GO" id="GO:0034703">
    <property type="term" value="C:cation channel complex"/>
    <property type="evidence" value="ECO:0007669"/>
    <property type="project" value="TreeGrafter"/>
</dbReference>
<feature type="domain" description="Protein UNC80 central region" evidence="3">
    <location>
        <begin position="1264"/>
        <end position="2028"/>
    </location>
</feature>
<dbReference type="Pfam" id="PF20262">
    <property type="entry name" value="UNC80_C"/>
    <property type="match status" value="1"/>
</dbReference>
<feature type="compositionally biased region" description="Basic residues" evidence="1">
    <location>
        <begin position="1578"/>
        <end position="1587"/>
    </location>
</feature>
<feature type="compositionally biased region" description="Basic and acidic residues" evidence="1">
    <location>
        <begin position="1752"/>
        <end position="1767"/>
    </location>
</feature>
<feature type="domain" description="Cation channel complex component UNC80 N-terminal" evidence="2">
    <location>
        <begin position="16"/>
        <end position="211"/>
    </location>
</feature>
<feature type="region of interest" description="Disordered" evidence="1">
    <location>
        <begin position="1608"/>
        <end position="1660"/>
    </location>
</feature>
<feature type="compositionally biased region" description="Basic and acidic residues" evidence="1">
    <location>
        <begin position="1168"/>
        <end position="1177"/>
    </location>
</feature>
<feature type="region of interest" description="Disordered" evidence="1">
    <location>
        <begin position="1168"/>
        <end position="1207"/>
    </location>
</feature>
<dbReference type="CTD" id="285175"/>
<dbReference type="GO" id="GO:0055080">
    <property type="term" value="P:monoatomic cation homeostasis"/>
    <property type="evidence" value="ECO:0007669"/>
    <property type="project" value="TreeGrafter"/>
</dbReference>
<feature type="region of interest" description="Disordered" evidence="1">
    <location>
        <begin position="1553"/>
        <end position="1593"/>
    </location>
</feature>
<feature type="region of interest" description="Disordered" evidence="1">
    <location>
        <begin position="3459"/>
        <end position="3478"/>
    </location>
</feature>
<feature type="compositionally biased region" description="Low complexity" evidence="1">
    <location>
        <begin position="3212"/>
        <end position="3225"/>
    </location>
</feature>
<dbReference type="GeneID" id="112467917"/>
<feature type="compositionally biased region" description="Low complexity" evidence="1">
    <location>
        <begin position="3369"/>
        <end position="3381"/>
    </location>
</feature>
<feature type="compositionally biased region" description="Basic and acidic residues" evidence="1">
    <location>
        <begin position="1776"/>
        <end position="1797"/>
    </location>
</feature>
<protein>
    <submittedName>
        <fullName evidence="6">Protein unc-80 homolog isoform X1</fullName>
    </submittedName>
</protein>
<dbReference type="Proteomes" id="UP000504618">
    <property type="component" value="Unplaced"/>
</dbReference>
<name>A0A6J1REA7_9HYME</name>
<sequence length="3534" mass="397191">MDKRRSMDGGTQEYPLPIPVQMFLWRHIRPFIRAKLGKLHEASCTFCQHAPGHHEMKEACTCLERVLVQDLHNDLTPSLSEILRSVPRWRLIQAALPYVLHATASLLHNRKDFQTLGTMETTLLYILHWILLDSAEECAENEPDQSNPFFYLFPIPTMTLFVYLFAPLCNHLKDIDFKTNLRLENGLKVWSAMYECRHPEATCFTAHCRAKPRIYWSQSFKSAKHHMLSDDVFVGGNVESPPSQSTSDQSAPPPSKVIEEDQGTWLSSPKDTVFPETIPEESSGAEDEHVVIFRLPSLSESERMLDGVKEVSTIFAGEASIFHVAMGRTTSSSRSTIEQFTIEQVTAISGLDTCKQYHEKATKTGGTDKEKEEKISKTEKETQETSKTRGSFSVQRQSAEATTTEHTASSTIIDSDVRAATFLDVATLRCLFVPQWQEEGVHWALQFFYYRLRRINEETSVQQMPRRRSNSLPIPKIEVSIYQSPESKKKDVSKDLIEVPDPRDTSLVATHESESRHTRRASEKTKKRMKMADLKVFVETKLLSKSEKALEKIGQDEPKMLFEQERHTSLDTGEDHLTSRRTSASSKIFEAKDIDYMKHPTNLIKGKSMPSLSCLINELTAGGYLGDTRIERKQSRFYSQSYTAPNPIITVTEHTPTPSPDYMKRQGSIDSQLDVISVQGPGRLCSERKPSLTRSQTDSNITYMSDEVPEAPGSACYITKEGDVDLQVVLKAIHFVALRDNTTCTPRVCEIMLNLMELLMDMGVMKHCLREEAVGSNAGSGTGIDNKSETGKKQDSPTELHQEHRYDSSGKDKPTAHNLLMNCVIRVLRHLGCPHGCLDGVRGPQADICRSQGQTILTKLHRASSRQFSRFLRTMMREQPLTEILDFFHAYVGYCVDPSSLLSPLNQKRMSGKSPDVATQSGYATNFGAGTIGAGTGGSGVGTSSGSGGNVIGTASGVATSYNAGGYGTRGIEGQIMTCVFKVLVTRLIGSTKQLKAQENISLYCDVRQLMTYVKEAHGGIFRRVALSGILDSADRPNKRCNSNMQTTRVIRHMHQSDLEEHADIGGDTCFTVDDRGTRKFLFKKRSTSSTCAAGSNLQSLLETELSEDNVKISQSPLGNLRKKHHVLTPRQSERNLGIGEPSLGPRKSTRFQIGGIVNWFRKEYSRTDSTDSHESSESPTDGSFVRQPSFHYGHHRSASRTGRGVGITLQKAKRRMEDQLNKIGFGKSKKKESMEETPGNYFSRKNSMELGEACRESEFVVLKERRLVPRTAVFEGMLRFSFLLETCQPGSVPDPHLMASLLDLPYAPVVSRACLILECAHLVHQCNKGHWPAWMKHNFPMFRPSVPINSRNASTALRRVHILQRTAGKLFYQWAEAIGARLEEFLTEDKQNMEQVTSIVSDESKQRELILEDEEEDFLDDASINNYGSQCPFALRLVACVLLLEVTAFLRETYQTLPKSSKLLTKERHPPWERMYSREANRRWSVALSSMGHSQASAQSLQSIAGDREVVAERKISFVLYEPDNESEGSSKSNVTIQGEEAQNIEKEKAKRMQAVHPQSRPFLLRRSTASAATGSFKKRSLKLRRNTKEGKDTECEAYTVKRADSIQSKRKVSSLSDRSDTSEPGAGGEVSGDESPGILSDDQPPESPSDSNETDETNKNFPWMKVLVQFANSFNFYCSHQNFCHPFCHRRQMRASSRLIKSVKKIYGEEFGILNGTGLLDIDTDKKDDKKDKRSRKVSDQTSTQVSPIRRKDSVGRKYKIEKNLDGSQSGRSTQRDSSKDLVDQDSERGKESLRRVTTKYTVEEEKDKEPPPVLKYIRTQVKDAFHAPLATLIKGAVVMTEDLFVEVLPVAWELLLESNQEVAASAAALFIVSAVRAPNQASDLMHKGLQHNNTSVRINAILRFQVLWKLRYQVWPRMEEAAHLTFKVPPPGIEFTLPSPKIGIESLPVVDPPWMPQVKTKVEEVTINQEHHRSLVTATKTRKKQQTELITKALQAQDDKKREERENFLITTIPITVQAAYEPSPVGDDHDEGNVGDEDAADTVPRNTQTHHAQSALSLFPSSLCSAIVQIINLLDDPAVSDDGNAVYEVAYQVIWSCLVEDSALFLRYVLERLTREKQELMFKILRHLIRFVPKLPQQAAFALYNYIIGYVMFYVRTPHEEGQKLIGTALSILWMVVHSVHGIMFKDLKQILRKEQCDASILLTANVPSAKKIIVHGPQDPDAGEIPSQFPVAEDTQFCQILRESLDFFGVEETKHHEYFLVDYKTHQIHNPSSYVRDYYFFKRSQFPQIELVHMKPEDAFNALQRQELVHKFVEIGKVLLTWAILKNVDMVVQRVVFLHEELMKLPSFPRKALEADLDLYKGGEIGRELLGLDVMHKFMWVRLIARMFEAMAGNFAYSGDIHLFLNVLNGAVIIHSEDSCILRYVIATYINAAHNFKNIFSTNGYLLIMPTLLQLYSTHQTNKLVTTTVEYAVKQFYLMNRKPFILQMFGSVSTILDTDMISVHGEAHKVPATCLFNLLLSLETPSPDPLNIGELVKEEKPLKAIDFCYHDENEMVDVLDCISLCVMVIAYAPDSIRGQQMLTILEAILPCYVQQIQLPTYNKEGKTEKEIINQLAIAVRTLVNNSEALTKYYNGPQKSSPEHKGSSQKNYGKGPYSPGFDFEDDTHTKYMEHSKARHFYDRDEDFHKNEFRRPRDTLLNMVGDFVARCSARLAELNKKSQDGKTIELLDSKCHVRLADIAHSLLKISPYDPVTMACRGLKRYMNDILPSTEWAADEMRPALTLILRRLDKTFSKIHKKPSIRRNTDWVAASDLLRGVYETLSKSPYIAHFQYLKTLLSTCQALIVGDNLSEDLTSASTAALMSKLPVPLPPPQFCSTVLRLIALHVISFGEGYSLENVLGGQNMFATQTRTENALLNLLIPLFLRVGTGRKDVPKLKQSDISFALTTVLNALWPPGAKPIPLTMQRPPTDTRTGSITFTARDPKALTKTSLTLYQVAFLALKIMTICFETELRTEWRIILRAMRLLNKRNEASTYLWNFIEFIVTHRTALYIQMLPFIVYKIGQAPISEHERNMHTIIREKINGSSTTVPKSRGALLMDLIHELKNLKQEIENRRCDEMQPEPKRSVVDMHSITEGQPRTQRPSLLMDLLTGDLGSRAHMNRTPAETPVSHSTAAQSHSTQSNTSSTVKTTHPTQVTAPPNGTRIGGSLSSTSAGSATLREVSETIAGETGAEQPPSTTDRFQSSSTSDERNHVKLHSILPHQKAPKLRFVSSVEFRNSSGETMTGQLSPSSPTEDSSGELRTDRPRLQRSMGQSKKTFRLRKSRKSHIETTQMKLEPLDTAIAEQSTSQPKATMQVSSTVDPLSSNIPSNSSSIRSRRSLSIRKSDGDKNSNAPADQQQFHGAAHQHHHCHYFHHQHVHPQVSDVSWDEDTSSTSGYRESYSMQIVSLDGANARSGQAPPLASPDLNDMPSTSSTTTNYIAFDGSSPDCSINGSGGEKTALLTSSQRTTSQHSLLMVFPNQDEDTLI</sequence>
<feature type="region of interest" description="Disordered" evidence="1">
    <location>
        <begin position="3285"/>
        <end position="3415"/>
    </location>
</feature>
<gene>
    <name evidence="6" type="primary">LOC112467917</name>
</gene>
<reference evidence="6" key="1">
    <citation type="submission" date="2025-08" db="UniProtKB">
        <authorList>
            <consortium name="RefSeq"/>
        </authorList>
    </citation>
    <scope>IDENTIFICATION</scope>
    <source>
        <tissue evidence="6">Whole body</tissue>
    </source>
</reference>
<feature type="compositionally biased region" description="Basic and acidic residues" evidence="1">
    <location>
        <begin position="511"/>
        <end position="526"/>
    </location>
</feature>
<feature type="region of interest" description="Disordered" evidence="1">
    <location>
        <begin position="2637"/>
        <end position="2663"/>
    </location>
</feature>
<evidence type="ECO:0000313" key="5">
    <source>
        <dbReference type="Proteomes" id="UP000504618"/>
    </source>
</evidence>
<feature type="region of interest" description="Disordered" evidence="1">
    <location>
        <begin position="2024"/>
        <end position="2051"/>
    </location>
</feature>
<feature type="compositionally biased region" description="Polar residues" evidence="1">
    <location>
        <begin position="3350"/>
        <end position="3368"/>
    </location>
</feature>
<feature type="region of interest" description="Disordered" evidence="1">
    <location>
        <begin position="500"/>
        <end position="526"/>
    </location>
</feature>
<feature type="region of interest" description="Disordered" evidence="1">
    <location>
        <begin position="776"/>
        <end position="813"/>
    </location>
</feature>
<proteinExistence type="predicted"/>
<feature type="domain" description="Protein UNC80 C-terminal" evidence="4">
    <location>
        <begin position="2049"/>
        <end position="3117"/>
    </location>
</feature>
<dbReference type="OrthoDB" id="5584001at2759"/>
<feature type="compositionally biased region" description="Low complexity" evidence="1">
    <location>
        <begin position="398"/>
        <end position="409"/>
    </location>
</feature>
<dbReference type="GO" id="GO:0005261">
    <property type="term" value="F:monoatomic cation channel activity"/>
    <property type="evidence" value="ECO:0007669"/>
    <property type="project" value="TreeGrafter"/>
</dbReference>
<feature type="compositionally biased region" description="Polar residues" evidence="1">
    <location>
        <begin position="3285"/>
        <end position="3302"/>
    </location>
</feature>
<feature type="compositionally biased region" description="Basic and acidic residues" evidence="1">
    <location>
        <begin position="786"/>
        <end position="813"/>
    </location>
</feature>
<feature type="compositionally biased region" description="Low complexity" evidence="1">
    <location>
        <begin position="3176"/>
        <end position="3193"/>
    </location>
</feature>
<feature type="compositionally biased region" description="Acidic residues" evidence="1">
    <location>
        <begin position="2032"/>
        <end position="2044"/>
    </location>
</feature>
<accession>A0A6J1REA7</accession>
<feature type="region of interest" description="Disordered" evidence="1">
    <location>
        <begin position="362"/>
        <end position="409"/>
    </location>
</feature>
<feature type="compositionally biased region" description="Basic and acidic residues" evidence="1">
    <location>
        <begin position="1725"/>
        <end position="1734"/>
    </location>
</feature>
<dbReference type="PANTHER" id="PTHR31781">
    <property type="entry name" value="UNC80"/>
    <property type="match status" value="1"/>
</dbReference>
<feature type="compositionally biased region" description="Basic and acidic residues" evidence="1">
    <location>
        <begin position="362"/>
        <end position="387"/>
    </location>
</feature>
<evidence type="ECO:0000259" key="4">
    <source>
        <dbReference type="Pfam" id="PF20262"/>
    </source>
</evidence>
<evidence type="ECO:0000259" key="2">
    <source>
        <dbReference type="Pfam" id="PF15778"/>
    </source>
</evidence>
<dbReference type="InterPro" id="IPR045852">
    <property type="entry name" value="UNC80_central"/>
</dbReference>
<dbReference type="InterPro" id="IPR046460">
    <property type="entry name" value="UNC80_C"/>
</dbReference>
<organism evidence="5 6">
    <name type="scientific">Temnothorax curvispinosus</name>
    <dbReference type="NCBI Taxonomy" id="300111"/>
    <lineage>
        <taxon>Eukaryota</taxon>
        <taxon>Metazoa</taxon>
        <taxon>Ecdysozoa</taxon>
        <taxon>Arthropoda</taxon>
        <taxon>Hexapoda</taxon>
        <taxon>Insecta</taxon>
        <taxon>Pterygota</taxon>
        <taxon>Neoptera</taxon>
        <taxon>Endopterygota</taxon>
        <taxon>Hymenoptera</taxon>
        <taxon>Apocrita</taxon>
        <taxon>Aculeata</taxon>
        <taxon>Formicoidea</taxon>
        <taxon>Formicidae</taxon>
        <taxon>Myrmicinae</taxon>
        <taxon>Temnothorax</taxon>
    </lineage>
</organism>
<feature type="compositionally biased region" description="Polar residues" evidence="1">
    <location>
        <begin position="240"/>
        <end position="250"/>
    </location>
</feature>
<feature type="compositionally biased region" description="Polar residues" evidence="1">
    <location>
        <begin position="3241"/>
        <end position="3253"/>
    </location>
</feature>
<feature type="region of interest" description="Disordered" evidence="1">
    <location>
        <begin position="235"/>
        <end position="261"/>
    </location>
</feature>
<dbReference type="Pfam" id="PF15778">
    <property type="entry name" value="UNC80_N"/>
    <property type="match status" value="1"/>
</dbReference>
<dbReference type="PANTHER" id="PTHR31781:SF1">
    <property type="entry name" value="PROTEIN UNC-80 HOMOLOG"/>
    <property type="match status" value="1"/>
</dbReference>
<feature type="compositionally biased region" description="Basic residues" evidence="1">
    <location>
        <begin position="3323"/>
        <end position="3332"/>
    </location>
</feature>
<feature type="compositionally biased region" description="Polar residues" evidence="1">
    <location>
        <begin position="3194"/>
        <end position="3206"/>
    </location>
</feature>
<dbReference type="InterPro" id="IPR016024">
    <property type="entry name" value="ARM-type_fold"/>
</dbReference>
<evidence type="ECO:0000259" key="3">
    <source>
        <dbReference type="Pfam" id="PF19424"/>
    </source>
</evidence>